<dbReference type="EMBL" id="AUPC02000651">
    <property type="protein sequence ID" value="POG57643.1"/>
    <property type="molecule type" value="Genomic_DNA"/>
</dbReference>
<keyword evidence="3" id="KW-1185">Reference proteome</keyword>
<reference evidence="1 3" key="2">
    <citation type="journal article" date="2018" name="New Phytol.">
        <title>High intraspecific genome diversity in the model arbuscular mycorrhizal symbiont Rhizophagus irregularis.</title>
        <authorList>
            <person name="Chen E.C.H."/>
            <person name="Morin E."/>
            <person name="Beaudet D."/>
            <person name="Noel J."/>
            <person name="Yildirir G."/>
            <person name="Ndikumana S."/>
            <person name="Charron P."/>
            <person name="St-Onge C."/>
            <person name="Giorgi J."/>
            <person name="Kruger M."/>
            <person name="Marton T."/>
            <person name="Ropars J."/>
            <person name="Grigoriev I.V."/>
            <person name="Hainaut M."/>
            <person name="Henrissat B."/>
            <person name="Roux C."/>
            <person name="Martin F."/>
            <person name="Corradi N."/>
        </authorList>
    </citation>
    <scope>NUCLEOTIDE SEQUENCE [LARGE SCALE GENOMIC DNA]</scope>
    <source>
        <strain evidence="3">DAOM 181602 / DAOM 197198 / MUCL 43194</strain>
        <strain evidence="1">DAOM 197198</strain>
    </source>
</reference>
<dbReference type="EMBL" id="AUPC02000651">
    <property type="protein sequence ID" value="POG57638.1"/>
    <property type="molecule type" value="Genomic_DNA"/>
</dbReference>
<evidence type="ECO:0000313" key="3">
    <source>
        <dbReference type="Proteomes" id="UP000018888"/>
    </source>
</evidence>
<dbReference type="AlphaFoldDB" id="A0A2P4NX11"/>
<evidence type="ECO:0000313" key="2">
    <source>
        <dbReference type="EMBL" id="POG57643.1"/>
    </source>
</evidence>
<proteinExistence type="predicted"/>
<gene>
    <name evidence="1" type="ORF">GLOIN_2v1738067</name>
    <name evidence="2" type="ORF">GLOIN_2v1738116</name>
</gene>
<sequence length="64" mass="7991">MIFHFCSIPLRQYLRKLLLNVFWIERLLLDLLRQMFDIRHVMRIRQSHNFTALMMPITGNYFYD</sequence>
<dbReference type="Proteomes" id="UP000018888">
    <property type="component" value="Unassembled WGS sequence"/>
</dbReference>
<name>A0A2P4NX11_RHIID</name>
<protein>
    <submittedName>
        <fullName evidence="1">Uncharacterized protein</fullName>
    </submittedName>
</protein>
<accession>A0A2P4NX11</accession>
<organism evidence="1 3">
    <name type="scientific">Rhizophagus irregularis (strain DAOM 181602 / DAOM 197198 / MUCL 43194)</name>
    <name type="common">Arbuscular mycorrhizal fungus</name>
    <name type="synonym">Glomus intraradices</name>
    <dbReference type="NCBI Taxonomy" id="747089"/>
    <lineage>
        <taxon>Eukaryota</taxon>
        <taxon>Fungi</taxon>
        <taxon>Fungi incertae sedis</taxon>
        <taxon>Mucoromycota</taxon>
        <taxon>Glomeromycotina</taxon>
        <taxon>Glomeromycetes</taxon>
        <taxon>Glomerales</taxon>
        <taxon>Glomeraceae</taxon>
        <taxon>Rhizophagus</taxon>
    </lineage>
</organism>
<reference evidence="1 3" key="1">
    <citation type="journal article" date="2013" name="Proc. Natl. Acad. Sci. U.S.A.">
        <title>Genome of an arbuscular mycorrhizal fungus provides insight into the oldest plant symbiosis.</title>
        <authorList>
            <person name="Tisserant E."/>
            <person name="Malbreil M."/>
            <person name="Kuo A."/>
            <person name="Kohler A."/>
            <person name="Symeonidi A."/>
            <person name="Balestrini R."/>
            <person name="Charron P."/>
            <person name="Duensing N."/>
            <person name="Frei Dit Frey N."/>
            <person name="Gianinazzi-Pearson V."/>
            <person name="Gilbert L.B."/>
            <person name="Handa Y."/>
            <person name="Herr J.R."/>
            <person name="Hijri M."/>
            <person name="Koul R."/>
            <person name="Kawaguchi M."/>
            <person name="Krajinski F."/>
            <person name="Lammers P.J."/>
            <person name="Masclaux F.G."/>
            <person name="Murat C."/>
            <person name="Morin E."/>
            <person name="Ndikumana S."/>
            <person name="Pagni M."/>
            <person name="Petitpierre D."/>
            <person name="Requena N."/>
            <person name="Rosikiewicz P."/>
            <person name="Riley R."/>
            <person name="Saito K."/>
            <person name="San Clemente H."/>
            <person name="Shapiro H."/>
            <person name="van Tuinen D."/>
            <person name="Becard G."/>
            <person name="Bonfante P."/>
            <person name="Paszkowski U."/>
            <person name="Shachar-Hill Y.Y."/>
            <person name="Tuskan G.A."/>
            <person name="Young P.W."/>
            <person name="Sanders I.R."/>
            <person name="Henrissat B."/>
            <person name="Rensing S.A."/>
            <person name="Grigoriev I.V."/>
            <person name="Corradi N."/>
            <person name="Roux C."/>
            <person name="Martin F."/>
        </authorList>
    </citation>
    <scope>NUCLEOTIDE SEQUENCE [LARGE SCALE GENOMIC DNA]</scope>
    <source>
        <strain evidence="3">DAOM 181602 / DAOM 197198 / MUCL 43194</strain>
        <strain evidence="1">DAOM 197198</strain>
    </source>
</reference>
<comment type="caution">
    <text evidence="1">The sequence shown here is derived from an EMBL/GenBank/DDBJ whole genome shotgun (WGS) entry which is preliminary data.</text>
</comment>
<evidence type="ECO:0000313" key="1">
    <source>
        <dbReference type="EMBL" id="POG57638.1"/>
    </source>
</evidence>